<name>A0A3S1BAN5_ELYCH</name>
<evidence type="ECO:0000256" key="10">
    <source>
        <dbReference type="RuleBase" id="RU003476"/>
    </source>
</evidence>
<keyword evidence="7 10" id="KW-0378">Hydrolase</keyword>
<dbReference type="EMBL" id="RQTK01000227">
    <property type="protein sequence ID" value="RUS83845.1"/>
    <property type="molecule type" value="Genomic_DNA"/>
</dbReference>
<evidence type="ECO:0000256" key="1">
    <source>
        <dbReference type="ARBA" id="ARBA00001946"/>
    </source>
</evidence>
<dbReference type="GO" id="GO:1901909">
    <property type="term" value="P:diadenosine hexaphosphate catabolic process"/>
    <property type="evidence" value="ECO:0007669"/>
    <property type="project" value="TreeGrafter"/>
</dbReference>
<dbReference type="OrthoDB" id="2011998at2759"/>
<dbReference type="FunFam" id="3.90.79.10:FF:000002">
    <property type="entry name" value="diphosphoinositol polyphosphate phosphohydrolase 1"/>
    <property type="match status" value="1"/>
</dbReference>
<dbReference type="GO" id="GO:0005634">
    <property type="term" value="C:nucleus"/>
    <property type="evidence" value="ECO:0007669"/>
    <property type="project" value="TreeGrafter"/>
</dbReference>
<proteinExistence type="inferred from homology"/>
<evidence type="ECO:0000256" key="7">
    <source>
        <dbReference type="ARBA" id="ARBA00022801"/>
    </source>
</evidence>
<dbReference type="Gene3D" id="3.90.79.10">
    <property type="entry name" value="Nucleoside Triphosphate Pyrophosphohydrolase"/>
    <property type="match status" value="1"/>
</dbReference>
<gene>
    <name evidence="12" type="ORF">EGW08_008386</name>
</gene>
<evidence type="ECO:0000256" key="8">
    <source>
        <dbReference type="ARBA" id="ARBA00022842"/>
    </source>
</evidence>
<evidence type="ECO:0000256" key="2">
    <source>
        <dbReference type="ARBA" id="ARBA00004496"/>
    </source>
</evidence>
<dbReference type="InterPro" id="IPR015797">
    <property type="entry name" value="NUDIX_hydrolase-like_dom_sf"/>
</dbReference>
<organism evidence="12 13">
    <name type="scientific">Elysia chlorotica</name>
    <name type="common">Eastern emerald elysia</name>
    <name type="synonym">Sea slug</name>
    <dbReference type="NCBI Taxonomy" id="188477"/>
    <lineage>
        <taxon>Eukaryota</taxon>
        <taxon>Metazoa</taxon>
        <taxon>Spiralia</taxon>
        <taxon>Lophotrochozoa</taxon>
        <taxon>Mollusca</taxon>
        <taxon>Gastropoda</taxon>
        <taxon>Heterobranchia</taxon>
        <taxon>Euthyneura</taxon>
        <taxon>Panpulmonata</taxon>
        <taxon>Sacoglossa</taxon>
        <taxon>Placobranchoidea</taxon>
        <taxon>Plakobranchidae</taxon>
        <taxon>Elysia</taxon>
    </lineage>
</organism>
<comment type="cofactor">
    <cofactor evidence="1">
        <name>Mg(2+)</name>
        <dbReference type="ChEBI" id="CHEBI:18420"/>
    </cofactor>
</comment>
<evidence type="ECO:0000256" key="6">
    <source>
        <dbReference type="ARBA" id="ARBA00022723"/>
    </source>
</evidence>
<dbReference type="PROSITE" id="PS51462">
    <property type="entry name" value="NUDIX"/>
    <property type="match status" value="1"/>
</dbReference>
<dbReference type="InterPro" id="IPR000086">
    <property type="entry name" value="NUDIX_hydrolase_dom"/>
</dbReference>
<comment type="subcellular location">
    <subcellularLocation>
        <location evidence="2">Cytoplasm</location>
    </subcellularLocation>
</comment>
<dbReference type="PANTHER" id="PTHR12629:SF0">
    <property type="entry name" value="DIPHOSPHOINOSITOL-POLYPHOSPHATE DIPHOSPHATASE"/>
    <property type="match status" value="1"/>
</dbReference>
<evidence type="ECO:0000313" key="13">
    <source>
        <dbReference type="Proteomes" id="UP000271974"/>
    </source>
</evidence>
<dbReference type="Pfam" id="PF00293">
    <property type="entry name" value="NUDIX"/>
    <property type="match status" value="1"/>
</dbReference>
<keyword evidence="5" id="KW-0963">Cytoplasm</keyword>
<dbReference type="InterPro" id="IPR020476">
    <property type="entry name" value="Nudix_hydrolase"/>
</dbReference>
<reference evidence="12 13" key="1">
    <citation type="submission" date="2019-01" db="EMBL/GenBank/DDBJ databases">
        <title>A draft genome assembly of the solar-powered sea slug Elysia chlorotica.</title>
        <authorList>
            <person name="Cai H."/>
            <person name="Li Q."/>
            <person name="Fang X."/>
            <person name="Li J."/>
            <person name="Curtis N.E."/>
            <person name="Altenburger A."/>
            <person name="Shibata T."/>
            <person name="Feng M."/>
            <person name="Maeda T."/>
            <person name="Schwartz J.A."/>
            <person name="Shigenobu S."/>
            <person name="Lundholm N."/>
            <person name="Nishiyama T."/>
            <person name="Yang H."/>
            <person name="Hasebe M."/>
            <person name="Li S."/>
            <person name="Pierce S.K."/>
            <person name="Wang J."/>
        </authorList>
    </citation>
    <scope>NUCLEOTIDE SEQUENCE [LARGE SCALE GENOMIC DNA]</scope>
    <source>
        <strain evidence="12">EC2010</strain>
        <tissue evidence="12">Whole organism of an adult</tissue>
    </source>
</reference>
<dbReference type="STRING" id="188477.A0A3S1BAN5"/>
<dbReference type="CDD" id="cd04666">
    <property type="entry name" value="NUDIX_DIPP2_like_Nudt4"/>
    <property type="match status" value="1"/>
</dbReference>
<dbReference type="InterPro" id="IPR020084">
    <property type="entry name" value="NUDIX_hydrolase_CS"/>
</dbReference>
<dbReference type="Proteomes" id="UP000271974">
    <property type="component" value="Unassembled WGS sequence"/>
</dbReference>
<sequence length="149" mass="16928">MKVRENGADERTYDPDGLTRRASCLCFRDDTEKEILLITSTSSSCKWLVPGGGINKGEEPQDAAVREAREEAGVVGVVGRLLGIFENKEKQTRTWVFALYVKQLEEHWAEAKIRKREWHNLAEAKRILQLHKPIQATYISVMDGTQKVS</sequence>
<dbReference type="InterPro" id="IPR047198">
    <property type="entry name" value="DDP-like_NUDIX"/>
</dbReference>
<dbReference type="PANTHER" id="PTHR12629">
    <property type="entry name" value="DIPHOSPHOINOSITOL POLYPHOSPHATE PHOSPHOHYDROLASE"/>
    <property type="match status" value="1"/>
</dbReference>
<dbReference type="SUPFAM" id="SSF55811">
    <property type="entry name" value="Nudix"/>
    <property type="match status" value="1"/>
</dbReference>
<dbReference type="GO" id="GO:0005737">
    <property type="term" value="C:cytoplasm"/>
    <property type="evidence" value="ECO:0007669"/>
    <property type="project" value="UniProtKB-SubCell"/>
</dbReference>
<dbReference type="AlphaFoldDB" id="A0A3S1BAN5"/>
<dbReference type="GO" id="GO:1901907">
    <property type="term" value="P:diadenosine pentaphosphate catabolic process"/>
    <property type="evidence" value="ECO:0007669"/>
    <property type="project" value="TreeGrafter"/>
</dbReference>
<evidence type="ECO:0000256" key="4">
    <source>
        <dbReference type="ARBA" id="ARBA00012527"/>
    </source>
</evidence>
<dbReference type="GO" id="GO:0071543">
    <property type="term" value="P:diphosphoinositol polyphosphate metabolic process"/>
    <property type="evidence" value="ECO:0007669"/>
    <property type="project" value="TreeGrafter"/>
</dbReference>
<evidence type="ECO:0000259" key="11">
    <source>
        <dbReference type="PROSITE" id="PS51462"/>
    </source>
</evidence>
<dbReference type="GO" id="GO:1901911">
    <property type="term" value="P:adenosine 5'-(hexahydrogen pentaphosphate) catabolic process"/>
    <property type="evidence" value="ECO:0007669"/>
    <property type="project" value="TreeGrafter"/>
</dbReference>
<evidence type="ECO:0000256" key="9">
    <source>
        <dbReference type="ARBA" id="ARBA00033994"/>
    </source>
</evidence>
<feature type="domain" description="Nudix hydrolase" evidence="11">
    <location>
        <begin position="17"/>
        <end position="143"/>
    </location>
</feature>
<dbReference type="PROSITE" id="PS00893">
    <property type="entry name" value="NUDIX_BOX"/>
    <property type="match status" value="1"/>
</dbReference>
<dbReference type="EC" id="3.6.1.52" evidence="4"/>
<dbReference type="PRINTS" id="PR00502">
    <property type="entry name" value="NUDIXFAMILY"/>
</dbReference>
<comment type="similarity">
    <text evidence="3">Belongs to the Nudix hydrolase family. DIPP subfamily.</text>
</comment>
<comment type="caution">
    <text evidence="12">The sequence shown here is derived from an EMBL/GenBank/DDBJ whole genome shotgun (WGS) entry which is preliminary data.</text>
</comment>
<dbReference type="GO" id="GO:0034431">
    <property type="term" value="F:bis(5'-adenosyl)-hexaphosphatase activity"/>
    <property type="evidence" value="ECO:0007669"/>
    <property type="project" value="TreeGrafter"/>
</dbReference>
<dbReference type="GO" id="GO:0034432">
    <property type="term" value="F:bis(5'-adenosyl)-pentaphosphatase activity"/>
    <property type="evidence" value="ECO:0007669"/>
    <property type="project" value="TreeGrafter"/>
</dbReference>
<keyword evidence="13" id="KW-1185">Reference proteome</keyword>
<comment type="catalytic activity">
    <reaction evidence="9">
        <text>diphospho-myo-inositol polyphosphate + H2O = myo-inositol polyphosphate + phosphate.</text>
        <dbReference type="EC" id="3.6.1.52"/>
    </reaction>
</comment>
<evidence type="ECO:0000256" key="3">
    <source>
        <dbReference type="ARBA" id="ARBA00008266"/>
    </source>
</evidence>
<keyword evidence="8" id="KW-0460">Magnesium</keyword>
<dbReference type="GO" id="GO:0008486">
    <property type="term" value="F:diphosphoinositol-polyphosphate diphosphatase activity"/>
    <property type="evidence" value="ECO:0007669"/>
    <property type="project" value="UniProtKB-EC"/>
</dbReference>
<dbReference type="GO" id="GO:0000298">
    <property type="term" value="F:endopolyphosphatase activity"/>
    <property type="evidence" value="ECO:0007669"/>
    <property type="project" value="TreeGrafter"/>
</dbReference>
<evidence type="ECO:0000313" key="12">
    <source>
        <dbReference type="EMBL" id="RUS83845.1"/>
    </source>
</evidence>
<dbReference type="GO" id="GO:0046872">
    <property type="term" value="F:metal ion binding"/>
    <property type="evidence" value="ECO:0007669"/>
    <property type="project" value="UniProtKB-KW"/>
</dbReference>
<accession>A0A3S1BAN5</accession>
<protein>
    <recommendedName>
        <fullName evidence="4">diphosphoinositol-polyphosphate diphosphatase</fullName>
        <ecNumber evidence="4">3.6.1.52</ecNumber>
    </recommendedName>
</protein>
<evidence type="ECO:0000256" key="5">
    <source>
        <dbReference type="ARBA" id="ARBA00022490"/>
    </source>
</evidence>
<keyword evidence="6" id="KW-0479">Metal-binding</keyword>